<dbReference type="SUPFAM" id="SSF52058">
    <property type="entry name" value="L domain-like"/>
    <property type="match status" value="1"/>
</dbReference>
<dbReference type="Proteomes" id="UP001055712">
    <property type="component" value="Unassembled WGS sequence"/>
</dbReference>
<comment type="caution">
    <text evidence="4">The sequence shown here is derived from an EMBL/GenBank/DDBJ whole genome shotgun (WGS) entry which is preliminary data.</text>
</comment>
<dbReference type="Gene3D" id="3.80.10.10">
    <property type="entry name" value="Ribonuclease Inhibitor"/>
    <property type="match status" value="2"/>
</dbReference>
<evidence type="ECO:0000313" key="4">
    <source>
        <dbReference type="EMBL" id="KAI3428431.1"/>
    </source>
</evidence>
<comment type="subcellular location">
    <subcellularLocation>
        <location evidence="1">Cytoplasm</location>
        <location evidence="1">Cytoskeleton</location>
        <location evidence="1">Cilium axoneme</location>
    </subcellularLocation>
</comment>
<dbReference type="PANTHER" id="PTHR48051">
    <property type="match status" value="1"/>
</dbReference>
<dbReference type="OrthoDB" id="2018313at2759"/>
<dbReference type="GO" id="GO:0005930">
    <property type="term" value="C:axoneme"/>
    <property type="evidence" value="ECO:0007669"/>
    <property type="project" value="UniProtKB-SubCell"/>
</dbReference>
<proteinExistence type="predicted"/>
<accession>A0A9D4TKV9</accession>
<name>A0A9D4TKV9_CHLVU</name>
<evidence type="ECO:0000313" key="5">
    <source>
        <dbReference type="Proteomes" id="UP001055712"/>
    </source>
</evidence>
<dbReference type="InterPro" id="IPR032675">
    <property type="entry name" value="LRR_dom_sf"/>
</dbReference>
<evidence type="ECO:0000256" key="3">
    <source>
        <dbReference type="ARBA" id="ARBA00022737"/>
    </source>
</evidence>
<protein>
    <submittedName>
        <fullName evidence="4">Uncharacterized protein</fullName>
    </submittedName>
</protein>
<reference evidence="4" key="2">
    <citation type="submission" date="2020-11" db="EMBL/GenBank/DDBJ databases">
        <authorList>
            <person name="Cecchin M."/>
            <person name="Marcolungo L."/>
            <person name="Rossato M."/>
            <person name="Girolomoni L."/>
            <person name="Cosentino E."/>
            <person name="Cuine S."/>
            <person name="Li-Beisson Y."/>
            <person name="Delledonne M."/>
            <person name="Ballottari M."/>
        </authorList>
    </citation>
    <scope>NUCLEOTIDE SEQUENCE</scope>
    <source>
        <strain evidence="4">211/11P</strain>
        <tissue evidence="4">Whole cell</tissue>
    </source>
</reference>
<dbReference type="AlphaFoldDB" id="A0A9D4TKV9"/>
<keyword evidence="2" id="KW-0433">Leucine-rich repeat</keyword>
<dbReference type="EMBL" id="SIDB01000009">
    <property type="protein sequence ID" value="KAI3428431.1"/>
    <property type="molecule type" value="Genomic_DNA"/>
</dbReference>
<organism evidence="4 5">
    <name type="scientific">Chlorella vulgaris</name>
    <name type="common">Green alga</name>
    <dbReference type="NCBI Taxonomy" id="3077"/>
    <lineage>
        <taxon>Eukaryota</taxon>
        <taxon>Viridiplantae</taxon>
        <taxon>Chlorophyta</taxon>
        <taxon>core chlorophytes</taxon>
        <taxon>Trebouxiophyceae</taxon>
        <taxon>Chlorellales</taxon>
        <taxon>Chlorellaceae</taxon>
        <taxon>Chlorella clade</taxon>
        <taxon>Chlorella</taxon>
    </lineage>
</organism>
<evidence type="ECO:0000256" key="1">
    <source>
        <dbReference type="ARBA" id="ARBA00004430"/>
    </source>
</evidence>
<sequence>MHIYRPAPTRSPIISAALHAFPRLTHLLLCCNELLPPDAAPLQALTALRSLDICCHFGLATSVAAAAVSLTSLTALSLARVTSTADNLPPAGLHTSLTRLTQLHALTILYNVAPPDEAAAGDEPVLNAGGVPMLVLPSFSELPALERLEVSYQAGIQMGAAKLSACSYSRSTTGKGVLELDLDKADDESTLAALLAATLPPSTSPDSQLRSLTLTHSRLSSAQCRGCAAWLEHLTSCSLHYCHPEGGLTELLSELLPCLPRLRALKLDSCSGVDDGEVPSAITELQGLRKLTLKDLRLESLPPGRYLNELTLLDLRANNFRWLPLALREATNLRTLKLNRCPLSLGMCDASTVLRNMHMLRVLQLDHLHVQPPEVLQELKRTQPMLKVEGEMYDSM</sequence>
<keyword evidence="3" id="KW-0677">Repeat</keyword>
<dbReference type="PANTHER" id="PTHR48051:SF54">
    <property type="entry name" value="LEUCINE-RICH REPEAT-CONTAINING PROTEIN"/>
    <property type="match status" value="1"/>
</dbReference>
<gene>
    <name evidence="4" type="ORF">D9Q98_007258</name>
</gene>
<dbReference type="InterPro" id="IPR050216">
    <property type="entry name" value="LRR_domain-containing"/>
</dbReference>
<reference evidence="4" key="1">
    <citation type="journal article" date="2019" name="Plant J.">
        <title>Chlorella vulgaris genome assembly and annotation reveals the molecular basis for metabolic acclimation to high light conditions.</title>
        <authorList>
            <person name="Cecchin M."/>
            <person name="Marcolungo L."/>
            <person name="Rossato M."/>
            <person name="Girolomoni L."/>
            <person name="Cosentino E."/>
            <person name="Cuine S."/>
            <person name="Li-Beisson Y."/>
            <person name="Delledonne M."/>
            <person name="Ballottari M."/>
        </authorList>
    </citation>
    <scope>NUCLEOTIDE SEQUENCE</scope>
    <source>
        <strain evidence="4">211/11P</strain>
    </source>
</reference>
<keyword evidence="5" id="KW-1185">Reference proteome</keyword>
<evidence type="ECO:0000256" key="2">
    <source>
        <dbReference type="ARBA" id="ARBA00022614"/>
    </source>
</evidence>